<reference evidence="10" key="1">
    <citation type="submission" date="2019-03" db="EMBL/GenBank/DDBJ databases">
        <title>Long read genome sequence of the mycoparasitic Pythium oligandrum ATCC 38472 isolated from sugarbeet rhizosphere.</title>
        <authorList>
            <person name="Gaulin E."/>
        </authorList>
    </citation>
    <scope>NUCLEOTIDE SEQUENCE</scope>
    <source>
        <strain evidence="10">ATCC 38472_TT</strain>
    </source>
</reference>
<keyword evidence="6" id="KW-0695">RNA-directed DNA polymerase</keyword>
<keyword evidence="4" id="KW-0255">Endonuclease</keyword>
<evidence type="ECO:0000259" key="9">
    <source>
        <dbReference type="PROSITE" id="PS50994"/>
    </source>
</evidence>
<dbReference type="InterPro" id="IPR036397">
    <property type="entry name" value="RNaseH_sf"/>
</dbReference>
<dbReference type="Gene3D" id="3.30.70.270">
    <property type="match status" value="2"/>
</dbReference>
<dbReference type="Gene3D" id="3.30.420.10">
    <property type="entry name" value="Ribonuclease H-like superfamily/Ribonuclease H"/>
    <property type="match status" value="1"/>
</dbReference>
<dbReference type="PANTHER" id="PTHR37984:SF5">
    <property type="entry name" value="PROTEIN NYNRIN-LIKE"/>
    <property type="match status" value="1"/>
</dbReference>
<sequence length="1145" mass="131772">MLRVKELMQPIKCELVGGKELYVKRIVYLRLSLSTAAGPVNINDPVECLVVDGDSDEFLLGRDVLAMLGIDVERQLELLALRDDGADQDDTKEDPGIALKHDQEIKDAVERTIKEAVKEGFPVDKVERLRTIMYMYDVWRVALGDDPPARVPPLSLKMKTGVQPYKCKARTYSPQLMAFLDEFNEMLVKLGWVYENPRSRWACPALPVKKPGSDSEFRQTNDYKPVNVHTVPIAGVMPNLHVELKRVKGCRCFGLFGFIKGYWQLPLSEESQEILSYMTHRKIYTPRRVPQGCADAALYFQSTIEQCFASLLYKHLLVWIDDLLLYAEDVDTYLEKLTELLGLADTFGFKLSATKSQVYKREVKWCGKRISGDGVSHDPERIQALKEVPYPSNAGELQQFVCSTNWMRDSIIDYARVVRPLQDKLDQALAKSSKRTKRAASAIPITLDDREKTAFDDVKDSLASAAMLVYPKQDAEMCLLTDASDIGWSVIVTQVTKWNDQVGVEEQKHELLVCMSGTFTGAQKNWSVIEKEAYPIVTACDKLSYLLMRPRGFRMHCDHRNLIHVFAPSVEVKKHVRGKLLRWAMRLMEYRYTIEHIDGAKNVWADMVSRWAAQREPSSVTIKRITRKRARQEASEEPPAERPEYFIRPFSDGTFKWPTLRDIDKAQSEHVTDRSKGMKRSENGLWMEGDRIWIPTQANELLQRLMVIAHCGPQGHRGRDALIEILKRRFSVNNLRRVVDRFLSGCLMCKHVKGGRVVPRPWSQKFRSHKRNEALHWDYLYLGESFGDFEYLLVMKDDATHYVELVPCAKPTSTVTAEAILDWHSRFGVPRIWISDNGSHFKNDVMRQVSRRLNCHQEFTLAYSPWINGSVERVNKDVIQVLSAMCLEHKVDIRDWTYFVPVLQANLNHTPVPSLRNRAPVELFCVLPAASPLDFCLDSRQKKLVDLGKDQAHMDARLDELRESVLMMHKEAKAEQEKQTERNKKNQKVVIKPNFDVGDYVLRSRVDQKHHDKLMVTWIGPYQVVGTDVHSFRVRHLVTGAETDVHPSRLKFYADKYFEETDEIREHVASQGIVLTVAELKEHRWNGSKRDFELLVSWKGLEPIEDSWESLKSLYKDVSGMILKYVATCDDDKLKKRVSKLKEAK</sequence>
<dbReference type="GO" id="GO:0003676">
    <property type="term" value="F:nucleic acid binding"/>
    <property type="evidence" value="ECO:0007669"/>
    <property type="project" value="InterPro"/>
</dbReference>
<dbReference type="CDD" id="cd01647">
    <property type="entry name" value="RT_LTR"/>
    <property type="match status" value="1"/>
</dbReference>
<evidence type="ECO:0000313" key="10">
    <source>
        <dbReference type="EMBL" id="TMW59220.1"/>
    </source>
</evidence>
<dbReference type="PROSITE" id="PS50013">
    <property type="entry name" value="CHROMO_2"/>
    <property type="match status" value="1"/>
</dbReference>
<dbReference type="InterPro" id="IPR043502">
    <property type="entry name" value="DNA/RNA_pol_sf"/>
</dbReference>
<evidence type="ECO:0000313" key="11">
    <source>
        <dbReference type="Proteomes" id="UP000794436"/>
    </source>
</evidence>
<feature type="domain" description="Reverse transcriptase" evidence="8">
    <location>
        <begin position="189"/>
        <end position="370"/>
    </location>
</feature>
<evidence type="ECO:0000256" key="5">
    <source>
        <dbReference type="ARBA" id="ARBA00022801"/>
    </source>
</evidence>
<keyword evidence="1" id="KW-0808">Transferase</keyword>
<dbReference type="GO" id="GO:0015074">
    <property type="term" value="P:DNA integration"/>
    <property type="evidence" value="ECO:0007669"/>
    <property type="project" value="InterPro"/>
</dbReference>
<dbReference type="GO" id="GO:0016787">
    <property type="term" value="F:hydrolase activity"/>
    <property type="evidence" value="ECO:0007669"/>
    <property type="project" value="UniProtKB-KW"/>
</dbReference>
<dbReference type="Gene3D" id="2.40.50.40">
    <property type="match status" value="1"/>
</dbReference>
<evidence type="ECO:0000256" key="6">
    <source>
        <dbReference type="ARBA" id="ARBA00022918"/>
    </source>
</evidence>
<dbReference type="EMBL" id="SPLM01000110">
    <property type="protein sequence ID" value="TMW59220.1"/>
    <property type="molecule type" value="Genomic_DNA"/>
</dbReference>
<accession>A0A8K1FDA4</accession>
<feature type="domain" description="Chromo" evidence="7">
    <location>
        <begin position="1068"/>
        <end position="1125"/>
    </location>
</feature>
<gene>
    <name evidence="10" type="ORF">Poli38472_007365</name>
</gene>
<dbReference type="Pfam" id="PF17917">
    <property type="entry name" value="RT_RNaseH"/>
    <property type="match status" value="1"/>
</dbReference>
<comment type="caution">
    <text evidence="10">The sequence shown here is derived from an EMBL/GenBank/DDBJ whole genome shotgun (WGS) entry which is preliminary data.</text>
</comment>
<name>A0A8K1FDA4_PYTOL</name>
<dbReference type="Gene3D" id="3.10.10.10">
    <property type="entry name" value="HIV Type 1 Reverse Transcriptase, subunit A, domain 1"/>
    <property type="match status" value="1"/>
</dbReference>
<dbReference type="PANTHER" id="PTHR37984">
    <property type="entry name" value="PROTEIN CBG26694"/>
    <property type="match status" value="1"/>
</dbReference>
<dbReference type="Pfam" id="PF00078">
    <property type="entry name" value="RVT_1"/>
    <property type="match status" value="1"/>
</dbReference>
<dbReference type="PROSITE" id="PS50994">
    <property type="entry name" value="INTEGRASE"/>
    <property type="match status" value="1"/>
</dbReference>
<dbReference type="InterPro" id="IPR016197">
    <property type="entry name" value="Chromo-like_dom_sf"/>
</dbReference>
<dbReference type="InterPro" id="IPR000953">
    <property type="entry name" value="Chromo/chromo_shadow_dom"/>
</dbReference>
<dbReference type="GO" id="GO:0004519">
    <property type="term" value="F:endonuclease activity"/>
    <property type="evidence" value="ECO:0007669"/>
    <property type="project" value="UniProtKB-KW"/>
</dbReference>
<dbReference type="InterPro" id="IPR012337">
    <property type="entry name" value="RNaseH-like_sf"/>
</dbReference>
<evidence type="ECO:0000256" key="4">
    <source>
        <dbReference type="ARBA" id="ARBA00022759"/>
    </source>
</evidence>
<dbReference type="Pfam" id="PF00665">
    <property type="entry name" value="rve"/>
    <property type="match status" value="1"/>
</dbReference>
<dbReference type="InterPro" id="IPR041373">
    <property type="entry name" value="RT_RNaseH"/>
</dbReference>
<keyword evidence="2" id="KW-0548">Nucleotidyltransferase</keyword>
<organism evidence="10 11">
    <name type="scientific">Pythium oligandrum</name>
    <name type="common">Mycoparasitic fungus</name>
    <dbReference type="NCBI Taxonomy" id="41045"/>
    <lineage>
        <taxon>Eukaryota</taxon>
        <taxon>Sar</taxon>
        <taxon>Stramenopiles</taxon>
        <taxon>Oomycota</taxon>
        <taxon>Peronosporomycetes</taxon>
        <taxon>Pythiales</taxon>
        <taxon>Pythiaceae</taxon>
        <taxon>Pythium</taxon>
    </lineage>
</organism>
<proteinExistence type="predicted"/>
<dbReference type="InterPro" id="IPR050951">
    <property type="entry name" value="Retrovirus_Pol_polyprotein"/>
</dbReference>
<dbReference type="SUPFAM" id="SSF53098">
    <property type="entry name" value="Ribonuclease H-like"/>
    <property type="match status" value="1"/>
</dbReference>
<dbReference type="OrthoDB" id="121795at2759"/>
<dbReference type="SUPFAM" id="SSF56672">
    <property type="entry name" value="DNA/RNA polymerases"/>
    <property type="match status" value="1"/>
</dbReference>
<dbReference type="InterPro" id="IPR000477">
    <property type="entry name" value="RT_dom"/>
</dbReference>
<keyword evidence="3" id="KW-0540">Nuclease</keyword>
<keyword evidence="11" id="KW-1185">Reference proteome</keyword>
<evidence type="ECO:0000256" key="1">
    <source>
        <dbReference type="ARBA" id="ARBA00022679"/>
    </source>
</evidence>
<dbReference type="InterPro" id="IPR043128">
    <property type="entry name" value="Rev_trsase/Diguanyl_cyclase"/>
</dbReference>
<evidence type="ECO:0000259" key="8">
    <source>
        <dbReference type="PROSITE" id="PS50878"/>
    </source>
</evidence>
<evidence type="ECO:0000259" key="7">
    <source>
        <dbReference type="PROSITE" id="PS50013"/>
    </source>
</evidence>
<feature type="domain" description="Integrase catalytic" evidence="9">
    <location>
        <begin position="757"/>
        <end position="928"/>
    </location>
</feature>
<dbReference type="SUPFAM" id="SSF54160">
    <property type="entry name" value="Chromo domain-like"/>
    <property type="match status" value="1"/>
</dbReference>
<keyword evidence="5" id="KW-0378">Hydrolase</keyword>
<evidence type="ECO:0008006" key="12">
    <source>
        <dbReference type="Google" id="ProtNLM"/>
    </source>
</evidence>
<protein>
    <recommendedName>
        <fullName evidence="12">Reverse transcriptase</fullName>
    </recommendedName>
</protein>
<dbReference type="GO" id="GO:0003964">
    <property type="term" value="F:RNA-directed DNA polymerase activity"/>
    <property type="evidence" value="ECO:0007669"/>
    <property type="project" value="UniProtKB-KW"/>
</dbReference>
<dbReference type="CDD" id="cd09274">
    <property type="entry name" value="RNase_HI_RT_Ty3"/>
    <property type="match status" value="1"/>
</dbReference>
<dbReference type="AlphaFoldDB" id="A0A8K1FDA4"/>
<dbReference type="InterPro" id="IPR001584">
    <property type="entry name" value="Integrase_cat-core"/>
</dbReference>
<dbReference type="PROSITE" id="PS50878">
    <property type="entry name" value="RT_POL"/>
    <property type="match status" value="1"/>
</dbReference>
<evidence type="ECO:0000256" key="2">
    <source>
        <dbReference type="ARBA" id="ARBA00022695"/>
    </source>
</evidence>
<dbReference type="Proteomes" id="UP000794436">
    <property type="component" value="Unassembled WGS sequence"/>
</dbReference>
<evidence type="ECO:0000256" key="3">
    <source>
        <dbReference type="ARBA" id="ARBA00022722"/>
    </source>
</evidence>